<feature type="compositionally biased region" description="Basic and acidic residues" evidence="1">
    <location>
        <begin position="188"/>
        <end position="198"/>
    </location>
</feature>
<gene>
    <name evidence="2" type="ORF">METZ01_LOCUS172903</name>
</gene>
<proteinExistence type="predicted"/>
<feature type="compositionally biased region" description="Basic and acidic residues" evidence="1">
    <location>
        <begin position="215"/>
        <end position="249"/>
    </location>
</feature>
<reference evidence="2" key="1">
    <citation type="submission" date="2018-05" db="EMBL/GenBank/DDBJ databases">
        <authorList>
            <person name="Lanie J.A."/>
            <person name="Ng W.-L."/>
            <person name="Kazmierczak K.M."/>
            <person name="Andrzejewski T.M."/>
            <person name="Davidsen T.M."/>
            <person name="Wayne K.J."/>
            <person name="Tettelin H."/>
            <person name="Glass J.I."/>
            <person name="Rusch D."/>
            <person name="Podicherti R."/>
            <person name="Tsui H.-C.T."/>
            <person name="Winkler M.E."/>
        </authorList>
    </citation>
    <scope>NUCLEOTIDE SEQUENCE</scope>
</reference>
<dbReference type="EMBL" id="UINC01032420">
    <property type="protein sequence ID" value="SVB20049.1"/>
    <property type="molecule type" value="Genomic_DNA"/>
</dbReference>
<dbReference type="AlphaFoldDB" id="A0A382C2G6"/>
<sequence>MTVNKLSKNNLAKLLATENLIVEHRNVSTAAFDILNRRLILPTWENISSDTYDLLVGHEVGHALFTPQKDLRDVCESISEEHSTVIKSYLNVIEDARIEKKIKRKFNGLRKNFRIGYQELVDQDFFGLSDKKVPECSFIDRINLYFKIGNLIDVPFTADEKVLVEKIEDAETFEQVVKLTRDVYEASGGDRNDFKLPDDMEYASEGDGDPSDGQVKGDSEQGQKSDQDSDGDKSGQPDQNSDKDGDTKSSKTGRKGANGGTPEKSETQENFEENSEDLVDKDRKEIEYLNIPSLNSKGYIANYQDVYQSSDSNTSWSVEDWVQNLETLFEMDEITTNHKELYKTFRKDSTKTVNYLVKEFELKKNAEQLSRAKVSKTGRIDVNKLHSYRYTEDIFSSITEIPGGKNHGLILFLDWSGSFSNSIFETIKQLLNLTLFCKKVGIPFEVYSFNDLTISDNIDRKYRDYETGDLIVNDFELRNLLSSRMNSRDYEKCSYYLYCI</sequence>
<evidence type="ECO:0008006" key="3">
    <source>
        <dbReference type="Google" id="ProtNLM"/>
    </source>
</evidence>
<evidence type="ECO:0000256" key="1">
    <source>
        <dbReference type="SAM" id="MobiDB-lite"/>
    </source>
</evidence>
<feature type="region of interest" description="Disordered" evidence="1">
    <location>
        <begin position="188"/>
        <end position="279"/>
    </location>
</feature>
<organism evidence="2">
    <name type="scientific">marine metagenome</name>
    <dbReference type="NCBI Taxonomy" id="408172"/>
    <lineage>
        <taxon>unclassified sequences</taxon>
        <taxon>metagenomes</taxon>
        <taxon>ecological metagenomes</taxon>
    </lineage>
</organism>
<feature type="non-terminal residue" evidence="2">
    <location>
        <position position="500"/>
    </location>
</feature>
<name>A0A382C2G6_9ZZZZ</name>
<protein>
    <recommendedName>
        <fullName evidence="3">Peptidase</fullName>
    </recommendedName>
</protein>
<evidence type="ECO:0000313" key="2">
    <source>
        <dbReference type="EMBL" id="SVB20049.1"/>
    </source>
</evidence>
<feature type="compositionally biased region" description="Acidic residues" evidence="1">
    <location>
        <begin position="199"/>
        <end position="210"/>
    </location>
</feature>
<accession>A0A382C2G6</accession>